<dbReference type="Proteomes" id="UP000236621">
    <property type="component" value="Unassembled WGS sequence"/>
</dbReference>
<comment type="caution">
    <text evidence="1">The sequence shown here is derived from an EMBL/GenBank/DDBJ whole genome shotgun (WGS) entry which is preliminary data.</text>
</comment>
<dbReference type="EMBL" id="NRSZ01000569">
    <property type="protein sequence ID" value="PNY26323.1"/>
    <property type="molecule type" value="Genomic_DNA"/>
</dbReference>
<dbReference type="OrthoDB" id="5428863at2759"/>
<dbReference type="AlphaFoldDB" id="A0A2K3QFN1"/>
<evidence type="ECO:0000313" key="2">
    <source>
        <dbReference type="Proteomes" id="UP000236621"/>
    </source>
</evidence>
<accession>A0A2K3QFN1</accession>
<gene>
    <name evidence="1" type="ORF">TCAP_03750</name>
</gene>
<protein>
    <submittedName>
        <fullName evidence="1">Uncharacterized protein</fullName>
    </submittedName>
</protein>
<name>A0A2K3QFN1_9HYPO</name>
<keyword evidence="2" id="KW-1185">Reference proteome</keyword>
<proteinExistence type="predicted"/>
<evidence type="ECO:0000313" key="1">
    <source>
        <dbReference type="EMBL" id="PNY26323.1"/>
    </source>
</evidence>
<reference evidence="1 2" key="1">
    <citation type="submission" date="2017-08" db="EMBL/GenBank/DDBJ databases">
        <title>Harnessing the power of phylogenomics to disentangle the directionality and signatures of interkingdom host jumping in the parasitic fungal genus Tolypocladium.</title>
        <authorList>
            <person name="Quandt C.A."/>
            <person name="Patterson W."/>
            <person name="Spatafora J.W."/>
        </authorList>
    </citation>
    <scope>NUCLEOTIDE SEQUENCE [LARGE SCALE GENOMIC DNA]</scope>
    <source>
        <strain evidence="1 2">CBS 113982</strain>
    </source>
</reference>
<sequence length="265" mass="29386">MAADMEATLDAAEFSFAKAVNRSADDAFDGKGYFLSRPRGLEENRWAATCPLCRLFRAVRVEGEGEDTLILPLALYHDDGQQRMCDFMRQGLLNGVPYVNGSWEAWKRLATGPEEPSTLSIFRAVDQHIGDYTQRQLTLDEDSLVPGDDSTRPAPPQARALYVLSTSFWHHEGDDEPLGLNHHYVSTKQLTRNDASSFKWTYSPDMVVLRPDGTIAYDFRSPGPPGLPTGCCYLPRVSDLVLDHVKARTPTRAAGCSTTLTSTRG</sequence>
<organism evidence="1 2">
    <name type="scientific">Tolypocladium capitatum</name>
    <dbReference type="NCBI Taxonomy" id="45235"/>
    <lineage>
        <taxon>Eukaryota</taxon>
        <taxon>Fungi</taxon>
        <taxon>Dikarya</taxon>
        <taxon>Ascomycota</taxon>
        <taxon>Pezizomycotina</taxon>
        <taxon>Sordariomycetes</taxon>
        <taxon>Hypocreomycetidae</taxon>
        <taxon>Hypocreales</taxon>
        <taxon>Ophiocordycipitaceae</taxon>
        <taxon>Tolypocladium</taxon>
    </lineage>
</organism>
<dbReference type="STRING" id="45235.A0A2K3QFN1"/>